<dbReference type="Proteomes" id="UP000050525">
    <property type="component" value="Unassembled WGS sequence"/>
</dbReference>
<reference evidence="2 3" key="1">
    <citation type="journal article" date="2012" name="Genome Biol.">
        <title>Sequencing three crocodilian genomes to illuminate the evolution of archosaurs and amniotes.</title>
        <authorList>
            <person name="St John J.A."/>
            <person name="Braun E.L."/>
            <person name="Isberg S.R."/>
            <person name="Miles L.G."/>
            <person name="Chong A.Y."/>
            <person name="Gongora J."/>
            <person name="Dalzell P."/>
            <person name="Moran C."/>
            <person name="Bed'hom B."/>
            <person name="Abzhanov A."/>
            <person name="Burgess S.C."/>
            <person name="Cooksey A.M."/>
            <person name="Castoe T.A."/>
            <person name="Crawford N.G."/>
            <person name="Densmore L.D."/>
            <person name="Drew J.C."/>
            <person name="Edwards S.V."/>
            <person name="Faircloth B.C."/>
            <person name="Fujita M.K."/>
            <person name="Greenwold M.J."/>
            <person name="Hoffmann F.G."/>
            <person name="Howard J.M."/>
            <person name="Iguchi T."/>
            <person name="Janes D.E."/>
            <person name="Khan S.Y."/>
            <person name="Kohno S."/>
            <person name="de Koning A.J."/>
            <person name="Lance S.L."/>
            <person name="McCarthy F.M."/>
            <person name="McCormack J.E."/>
            <person name="Merchant M.E."/>
            <person name="Peterson D.G."/>
            <person name="Pollock D.D."/>
            <person name="Pourmand N."/>
            <person name="Raney B.J."/>
            <person name="Roessler K.A."/>
            <person name="Sanford J.R."/>
            <person name="Sawyer R.H."/>
            <person name="Schmidt C.J."/>
            <person name="Triplett E.W."/>
            <person name="Tuberville T.D."/>
            <person name="Venegas-Anaya M."/>
            <person name="Howard J.T."/>
            <person name="Jarvis E.D."/>
            <person name="Guillette L.J.Jr."/>
            <person name="Glenn T.C."/>
            <person name="Green R.E."/>
            <person name="Ray D.A."/>
        </authorList>
    </citation>
    <scope>NUCLEOTIDE SEQUENCE [LARGE SCALE GENOMIC DNA]</scope>
    <source>
        <strain evidence="2">KSC_2009_1</strain>
    </source>
</reference>
<keyword evidence="3" id="KW-1185">Reference proteome</keyword>
<gene>
    <name evidence="2" type="ORF">Y1Q_0001040</name>
</gene>
<evidence type="ECO:0000256" key="1">
    <source>
        <dbReference type="SAM" id="MobiDB-lite"/>
    </source>
</evidence>
<sequence>MSDLNTKGGKGEDGSAGRGKQAKNPWEQKLIQSLSDGWKMCCHSYRHELQLDSELAIITQCWEAAV</sequence>
<protein>
    <submittedName>
        <fullName evidence="2">Uncharacterized protein</fullName>
    </submittedName>
</protein>
<accession>A0A151NEE8</accession>
<evidence type="ECO:0000313" key="2">
    <source>
        <dbReference type="EMBL" id="KYO35154.1"/>
    </source>
</evidence>
<organism evidence="2 3">
    <name type="scientific">Alligator mississippiensis</name>
    <name type="common">American alligator</name>
    <dbReference type="NCBI Taxonomy" id="8496"/>
    <lineage>
        <taxon>Eukaryota</taxon>
        <taxon>Metazoa</taxon>
        <taxon>Chordata</taxon>
        <taxon>Craniata</taxon>
        <taxon>Vertebrata</taxon>
        <taxon>Euteleostomi</taxon>
        <taxon>Archelosauria</taxon>
        <taxon>Archosauria</taxon>
        <taxon>Crocodylia</taxon>
        <taxon>Alligatoridae</taxon>
        <taxon>Alligatorinae</taxon>
        <taxon>Alligator</taxon>
    </lineage>
</organism>
<name>A0A151NEE8_ALLMI</name>
<proteinExistence type="predicted"/>
<comment type="caution">
    <text evidence="2">The sequence shown here is derived from an EMBL/GenBank/DDBJ whole genome shotgun (WGS) entry which is preliminary data.</text>
</comment>
<dbReference type="EMBL" id="AKHW03003207">
    <property type="protein sequence ID" value="KYO35154.1"/>
    <property type="molecule type" value="Genomic_DNA"/>
</dbReference>
<evidence type="ECO:0000313" key="3">
    <source>
        <dbReference type="Proteomes" id="UP000050525"/>
    </source>
</evidence>
<dbReference type="AlphaFoldDB" id="A0A151NEE8"/>
<feature type="region of interest" description="Disordered" evidence="1">
    <location>
        <begin position="1"/>
        <end position="26"/>
    </location>
</feature>